<dbReference type="RefSeq" id="WP_230839619.1">
    <property type="nucleotide sequence ID" value="NZ_CP063845.1"/>
</dbReference>
<keyword evidence="2" id="KW-1185">Reference proteome</keyword>
<evidence type="ECO:0000313" key="2">
    <source>
        <dbReference type="Proteomes" id="UP001054846"/>
    </source>
</evidence>
<gene>
    <name evidence="1" type="ORF">ISF26_12335</name>
</gene>
<sequence length="45" mass="4887">MQNESAGRKTVLGLFADRGAAENAILELLRAGIPEESIGFEMRHS</sequence>
<dbReference type="EMBL" id="CP063845">
    <property type="protein sequence ID" value="UFP92631.1"/>
    <property type="molecule type" value="Genomic_DNA"/>
</dbReference>
<accession>A0ABY3PG49</accession>
<name>A0ABY3PG49_9CYAN</name>
<reference evidence="1 2" key="1">
    <citation type="journal article" date="2021" name="Genome Biol. Evol.">
        <title>Complete Genome Sequencing of a Novel Gloeobacter Species from a Waterfall Cave in Mexico.</title>
        <authorList>
            <person name="Saw J.H."/>
            <person name="Cardona T."/>
            <person name="Montejano G."/>
        </authorList>
    </citation>
    <scope>NUCLEOTIDE SEQUENCE [LARGE SCALE GENOMIC DNA]</scope>
    <source>
        <strain evidence="1">MG652769</strain>
    </source>
</reference>
<proteinExistence type="predicted"/>
<protein>
    <submittedName>
        <fullName evidence="1">Uncharacterized protein</fullName>
    </submittedName>
</protein>
<organism evidence="1 2">
    <name type="scientific">Gloeobacter morelensis MG652769</name>
    <dbReference type="NCBI Taxonomy" id="2781736"/>
    <lineage>
        <taxon>Bacteria</taxon>
        <taxon>Bacillati</taxon>
        <taxon>Cyanobacteriota</taxon>
        <taxon>Cyanophyceae</taxon>
        <taxon>Gloeobacterales</taxon>
        <taxon>Gloeobacteraceae</taxon>
        <taxon>Gloeobacter</taxon>
        <taxon>Gloeobacter morelensis</taxon>
    </lineage>
</organism>
<evidence type="ECO:0000313" key="1">
    <source>
        <dbReference type="EMBL" id="UFP92631.1"/>
    </source>
</evidence>
<dbReference type="Proteomes" id="UP001054846">
    <property type="component" value="Chromosome"/>
</dbReference>